<dbReference type="OrthoDB" id="1377054at2"/>
<evidence type="ECO:0000313" key="2">
    <source>
        <dbReference type="Proteomes" id="UP000199149"/>
    </source>
</evidence>
<name>A0A1I4W7U2_9FLAO</name>
<dbReference type="EMBL" id="FOUZ01000006">
    <property type="protein sequence ID" value="SFN09814.1"/>
    <property type="molecule type" value="Genomic_DNA"/>
</dbReference>
<proteinExistence type="predicted"/>
<dbReference type="RefSeq" id="WP_092908039.1">
    <property type="nucleotide sequence ID" value="NZ_FOUZ01000006.1"/>
</dbReference>
<dbReference type="AlphaFoldDB" id="A0A1I4W7U2"/>
<accession>A0A1I4W7U2</accession>
<reference evidence="2" key="1">
    <citation type="submission" date="2016-10" db="EMBL/GenBank/DDBJ databases">
        <authorList>
            <person name="Varghese N."/>
            <person name="Submissions S."/>
        </authorList>
    </citation>
    <scope>NUCLEOTIDE SEQUENCE [LARGE SCALE GENOMIC DNA]</scope>
    <source>
        <strain evidence="2">XJ109</strain>
    </source>
</reference>
<protein>
    <submittedName>
        <fullName evidence="1">Uncharacterized protein</fullName>
    </submittedName>
</protein>
<organism evidence="1 2">
    <name type="scientific">Algoriella xinjiangensis</name>
    <dbReference type="NCBI Taxonomy" id="684065"/>
    <lineage>
        <taxon>Bacteria</taxon>
        <taxon>Pseudomonadati</taxon>
        <taxon>Bacteroidota</taxon>
        <taxon>Flavobacteriia</taxon>
        <taxon>Flavobacteriales</taxon>
        <taxon>Weeksellaceae</taxon>
        <taxon>Algoriella</taxon>
    </lineage>
</organism>
<gene>
    <name evidence="1" type="ORF">SAMN05421738_106191</name>
</gene>
<dbReference type="Proteomes" id="UP000199149">
    <property type="component" value="Unassembled WGS sequence"/>
</dbReference>
<evidence type="ECO:0000313" key="1">
    <source>
        <dbReference type="EMBL" id="SFN09814.1"/>
    </source>
</evidence>
<sequence>MANGFKTGGRKKGVENKVTSDIREKFNQLLTDNLETISDDLKDLSPKDRINALLQLSKFVIPQLKSTEINQVNPIESPKINIIHLGSGEEPLQTENEISICFTEGAKRKN</sequence>
<keyword evidence="2" id="KW-1185">Reference proteome</keyword>